<dbReference type="Pfam" id="PF13439">
    <property type="entry name" value="Glyco_transf_4"/>
    <property type="match status" value="1"/>
</dbReference>
<dbReference type="GO" id="GO:0016757">
    <property type="term" value="F:glycosyltransferase activity"/>
    <property type="evidence" value="ECO:0007669"/>
    <property type="project" value="InterPro"/>
</dbReference>
<evidence type="ECO:0000259" key="2">
    <source>
        <dbReference type="Pfam" id="PF00534"/>
    </source>
</evidence>
<evidence type="ECO:0000256" key="1">
    <source>
        <dbReference type="ARBA" id="ARBA00022679"/>
    </source>
</evidence>
<dbReference type="CDD" id="cd03809">
    <property type="entry name" value="GT4_MtfB-like"/>
    <property type="match status" value="1"/>
</dbReference>
<gene>
    <name evidence="4" type="ORF">ENR01_00440</name>
</gene>
<dbReference type="InterPro" id="IPR001296">
    <property type="entry name" value="Glyco_trans_1"/>
</dbReference>
<feature type="domain" description="Glycosyl transferase family 1" evidence="2">
    <location>
        <begin position="202"/>
        <end position="366"/>
    </location>
</feature>
<reference evidence="4" key="1">
    <citation type="journal article" date="2020" name="mSystems">
        <title>Genome- and Community-Level Interaction Insights into Carbon Utilization and Element Cycling Functions of Hydrothermarchaeota in Hydrothermal Sediment.</title>
        <authorList>
            <person name="Zhou Z."/>
            <person name="Liu Y."/>
            <person name="Xu W."/>
            <person name="Pan J."/>
            <person name="Luo Z.H."/>
            <person name="Li M."/>
        </authorList>
    </citation>
    <scope>NUCLEOTIDE SEQUENCE [LARGE SCALE GENOMIC DNA]</scope>
    <source>
        <strain evidence="4">SpSt-361</strain>
    </source>
</reference>
<accession>A0A832DRN0</accession>
<protein>
    <submittedName>
        <fullName evidence="4">Glycosyltransferase family 1 protein</fullName>
    </submittedName>
</protein>
<dbReference type="SUPFAM" id="SSF53756">
    <property type="entry name" value="UDP-Glycosyltransferase/glycogen phosphorylase"/>
    <property type="match status" value="1"/>
</dbReference>
<dbReference type="PANTHER" id="PTHR46401">
    <property type="entry name" value="GLYCOSYLTRANSFERASE WBBK-RELATED"/>
    <property type="match status" value="1"/>
</dbReference>
<evidence type="ECO:0000313" key="4">
    <source>
        <dbReference type="EMBL" id="HEX61614.1"/>
    </source>
</evidence>
<keyword evidence="1 4" id="KW-0808">Transferase</keyword>
<dbReference type="InterPro" id="IPR028098">
    <property type="entry name" value="Glyco_trans_4-like_N"/>
</dbReference>
<name>A0A832DRN0_UNCKA</name>
<dbReference type="AlphaFoldDB" id="A0A832DRN0"/>
<dbReference type="Gene3D" id="3.40.50.2000">
    <property type="entry name" value="Glycogen Phosphorylase B"/>
    <property type="match status" value="2"/>
</dbReference>
<dbReference type="FunFam" id="3.40.50.2000:FF:000119">
    <property type="entry name" value="Glycosyl transferase group 1"/>
    <property type="match status" value="1"/>
</dbReference>
<dbReference type="PANTHER" id="PTHR46401:SF2">
    <property type="entry name" value="GLYCOSYLTRANSFERASE WBBK-RELATED"/>
    <property type="match status" value="1"/>
</dbReference>
<sequence>MRVAIDAQTLLRQNAGVTYYTKGLVEEVLKQDRRNHYDLLLWRLFPKPPVFMFGKEQNFFYRYQRFFPYRFFYKLHKWGINIPLEVFFPPSARASAGEGRYDLYFFPDFVIYPHRFGRSVVVVHDLSFEKTPQFVFKENVKFLKKFVPLSVRQADRVIAISENTKEDLREVYGIPEEKVTVINPGVDLKVFRPQGREEATQIKNKYGITRPFILYLGTIDSRKNVAALVRAYANLRDRTRYQLVLAGKVGWTYEHQIDREVQEVVKNLKLEEDVIFTGYTPDEDRPKLLSACEVFVFPSFFEGFGMPVVEAQACGAPVVASNTTSLPEAAGAAAVLVDPRNEGELGEAIRNVLGSPKLQEDLRRRGFENSRRFRWEDSAVKLMRVFYSLG</sequence>
<feature type="domain" description="Glycosyltransferase subfamily 4-like N-terminal" evidence="3">
    <location>
        <begin position="71"/>
        <end position="189"/>
    </location>
</feature>
<dbReference type="GO" id="GO:0009103">
    <property type="term" value="P:lipopolysaccharide biosynthetic process"/>
    <property type="evidence" value="ECO:0007669"/>
    <property type="project" value="TreeGrafter"/>
</dbReference>
<evidence type="ECO:0000259" key="3">
    <source>
        <dbReference type="Pfam" id="PF13439"/>
    </source>
</evidence>
<comment type="caution">
    <text evidence="4">The sequence shown here is derived from an EMBL/GenBank/DDBJ whole genome shotgun (WGS) entry which is preliminary data.</text>
</comment>
<dbReference type="Pfam" id="PF00534">
    <property type="entry name" value="Glycos_transf_1"/>
    <property type="match status" value="1"/>
</dbReference>
<dbReference type="EMBL" id="DSPJ01000010">
    <property type="protein sequence ID" value="HEX61614.1"/>
    <property type="molecule type" value="Genomic_DNA"/>
</dbReference>
<proteinExistence type="predicted"/>
<organism evidence="4">
    <name type="scientific">candidate division WWE3 bacterium</name>
    <dbReference type="NCBI Taxonomy" id="2053526"/>
    <lineage>
        <taxon>Bacteria</taxon>
        <taxon>Katanobacteria</taxon>
    </lineage>
</organism>